<feature type="region of interest" description="Disordered" evidence="1">
    <location>
        <begin position="1"/>
        <end position="99"/>
    </location>
</feature>
<dbReference type="AlphaFoldDB" id="A0A5N5DG96"/>
<protein>
    <submittedName>
        <fullName evidence="3">BAG family molecular chaperone regulator 1B</fullName>
    </submittedName>
</protein>
<feature type="domain" description="BAG" evidence="2">
    <location>
        <begin position="1021"/>
        <end position="1085"/>
    </location>
</feature>
<feature type="compositionally biased region" description="Low complexity" evidence="1">
    <location>
        <begin position="49"/>
        <end position="60"/>
    </location>
</feature>
<name>A0A5N5DG96_9PEZI</name>
<comment type="caution">
    <text evidence="3">The sequence shown here is derived from an EMBL/GenBank/DDBJ whole genome shotgun (WGS) entry which is preliminary data.</text>
</comment>
<proteinExistence type="predicted"/>
<dbReference type="InterPro" id="IPR036533">
    <property type="entry name" value="BAG_dom_sf"/>
</dbReference>
<feature type="compositionally biased region" description="Basic residues" evidence="1">
    <location>
        <begin position="924"/>
        <end position="945"/>
    </location>
</feature>
<evidence type="ECO:0000313" key="3">
    <source>
        <dbReference type="EMBL" id="KAB2576838.1"/>
    </source>
</evidence>
<gene>
    <name evidence="3" type="primary">bag102</name>
    <name evidence="3" type="ORF">DBV05_g4582</name>
</gene>
<feature type="compositionally biased region" description="Basic and acidic residues" evidence="1">
    <location>
        <begin position="295"/>
        <end position="311"/>
    </location>
</feature>
<feature type="region of interest" description="Disordered" evidence="1">
    <location>
        <begin position="881"/>
        <end position="1000"/>
    </location>
</feature>
<reference evidence="3 4" key="1">
    <citation type="journal article" date="2019" name="Sci. Rep.">
        <title>A multi-omics analysis of the grapevine pathogen Lasiodiplodia theobromae reveals that temperature affects the expression of virulence- and pathogenicity-related genes.</title>
        <authorList>
            <person name="Felix C."/>
            <person name="Meneses R."/>
            <person name="Goncalves M.F.M."/>
            <person name="Tilleman L."/>
            <person name="Duarte A.S."/>
            <person name="Jorrin-Novo J.V."/>
            <person name="Van de Peer Y."/>
            <person name="Deforce D."/>
            <person name="Van Nieuwerburgh F."/>
            <person name="Esteves A.C."/>
            <person name="Alves A."/>
        </authorList>
    </citation>
    <scope>NUCLEOTIDE SEQUENCE [LARGE SCALE GENOMIC DNA]</scope>
    <source>
        <strain evidence="3 4">LA-SOL3</strain>
    </source>
</reference>
<dbReference type="Pfam" id="PF02179">
    <property type="entry name" value="BAG"/>
    <property type="match status" value="1"/>
</dbReference>
<feature type="region of interest" description="Disordered" evidence="1">
    <location>
        <begin position="505"/>
        <end position="592"/>
    </location>
</feature>
<feature type="compositionally biased region" description="Polar residues" evidence="1">
    <location>
        <begin position="780"/>
        <end position="797"/>
    </location>
</feature>
<accession>A0A5N5DG96</accession>
<dbReference type="OrthoDB" id="5204833at2759"/>
<feature type="region of interest" description="Disordered" evidence="1">
    <location>
        <begin position="775"/>
        <end position="797"/>
    </location>
</feature>
<dbReference type="SMART" id="SM00264">
    <property type="entry name" value="BAG"/>
    <property type="match status" value="1"/>
</dbReference>
<feature type="compositionally biased region" description="Polar residues" evidence="1">
    <location>
        <begin position="10"/>
        <end position="19"/>
    </location>
</feature>
<feature type="region of interest" description="Disordered" evidence="1">
    <location>
        <begin position="452"/>
        <end position="488"/>
    </location>
</feature>
<dbReference type="GO" id="GO:0051087">
    <property type="term" value="F:protein-folding chaperone binding"/>
    <property type="evidence" value="ECO:0007669"/>
    <property type="project" value="InterPro"/>
</dbReference>
<dbReference type="PROSITE" id="PS51035">
    <property type="entry name" value="BAG"/>
    <property type="match status" value="1"/>
</dbReference>
<dbReference type="SUPFAM" id="SSF63491">
    <property type="entry name" value="BAG domain"/>
    <property type="match status" value="1"/>
</dbReference>
<feature type="region of interest" description="Disordered" evidence="1">
    <location>
        <begin position="601"/>
        <end position="620"/>
    </location>
</feature>
<dbReference type="Proteomes" id="UP000325902">
    <property type="component" value="Unassembled WGS sequence"/>
</dbReference>
<feature type="compositionally biased region" description="Polar residues" evidence="1">
    <location>
        <begin position="458"/>
        <end position="468"/>
    </location>
</feature>
<feature type="compositionally biased region" description="Polar residues" evidence="1">
    <location>
        <begin position="335"/>
        <end position="352"/>
    </location>
</feature>
<feature type="compositionally biased region" description="Basic and acidic residues" evidence="1">
    <location>
        <begin position="254"/>
        <end position="265"/>
    </location>
</feature>
<feature type="compositionally biased region" description="Polar residues" evidence="1">
    <location>
        <begin position="266"/>
        <end position="276"/>
    </location>
</feature>
<feature type="region of interest" description="Disordered" evidence="1">
    <location>
        <begin position="246"/>
        <end position="355"/>
    </location>
</feature>
<evidence type="ECO:0000259" key="2">
    <source>
        <dbReference type="PROSITE" id="PS51035"/>
    </source>
</evidence>
<keyword evidence="4" id="KW-1185">Reference proteome</keyword>
<evidence type="ECO:0000313" key="4">
    <source>
        <dbReference type="Proteomes" id="UP000325902"/>
    </source>
</evidence>
<sequence>MVHTRRQSSRLRSTPQRRGNNYIPEDVASPAIAATPKMPSLEKVDEQPETASPEQAAASEASDRTESHVPKVAVRTPTSKTQIEPSRIEMHPHHHQHSTAKPLDEARWLGFLNMGAATEPVKKGVSKIPITQATPTKSQQTMPATAFSTPEFKFRFRRPSLDLSPEAKKVMEESRKEAEKIRAQMSANPEKFGIENSEDIARRIATPTSKTGRFSAAHMAEFKKMDSIANHPSAVRANRDRLQPAATALKRSPSKAELDNQEKTNGKTPRSKSTTDLGKADGDSNASPAKRVKHSKEDDASAARRTVENGEAHQSAKQKSATVARGNTGIARSLSHLTTPTKASLARSQSVKTLKKTSYIPTLARSPSAQALKTPSKTPASLMDNLRKASQTMSRLPSMKSILRSPVRQYSNDPAKIAAGTHMTSPPEVNKALPEAPATAPVQKHVVFSESTLERANEPNNVRASSEVPQEAPSEVKYPELPELSPAPMGKGDFTFRSDRTIKFGSGIKGPTIRHVRNSNASSALPDPFTSTSAKKRKVDVPSAITESEKENEDEDGGRRAKRVKTTAKAAPKKPETSNKTPRRREAGRGVLSQARLNALAQPKRRVLHHPTPSPAVSETVATVASQLLSRVTQAIQQRDPAAPKPRALDNAHRSIAHLQRAFDDFVRTYNLPLPKLLHDNPGPSPPGSPLDYLAAAAQRYTDDPTSLVVLLATLLAGILIGLFGFKRMSWSSRFGSWGGRFSPFGRGDPASTTVSDADFSYITSEDLAAQKNLGANPDAANNHTASPPSGRSNANGETDILVLKHKRVSYPVHFARGAIDAGELSVKHIRDAAARKMDVDDARRIKLFYKGRQLKDDQQARSVGLRSDYESEILCVVGEGQPFSSSSKSESPYGQRGDDVNGAESGGESSDDNADSSTPGGSRGKKSKNKRRRSGKKHSKKGHGGRSESATPEPTNAYVGGGAKAEFLGVPTNSAVPPRPSSSSSNNRPTPPHKLPQTPMDKLQELSSKFHTTLVPMCVQFLSNPPQDAAKLEFDHKRLTETVLAQVLLKLDAVETQGDEAARAKRKELVKECNSMLSRLDEVVKR</sequence>
<feature type="compositionally biased region" description="Polar residues" evidence="1">
    <location>
        <begin position="518"/>
        <end position="533"/>
    </location>
</feature>
<dbReference type="Gene3D" id="1.20.58.120">
    <property type="entry name" value="BAG domain"/>
    <property type="match status" value="1"/>
</dbReference>
<dbReference type="EMBL" id="VCHE01000021">
    <property type="protein sequence ID" value="KAB2576838.1"/>
    <property type="molecule type" value="Genomic_DNA"/>
</dbReference>
<organism evidence="3 4">
    <name type="scientific">Lasiodiplodia theobromae</name>
    <dbReference type="NCBI Taxonomy" id="45133"/>
    <lineage>
        <taxon>Eukaryota</taxon>
        <taxon>Fungi</taxon>
        <taxon>Dikarya</taxon>
        <taxon>Ascomycota</taxon>
        <taxon>Pezizomycotina</taxon>
        <taxon>Dothideomycetes</taxon>
        <taxon>Dothideomycetes incertae sedis</taxon>
        <taxon>Botryosphaeriales</taxon>
        <taxon>Botryosphaeriaceae</taxon>
        <taxon>Lasiodiplodia</taxon>
    </lineage>
</organism>
<evidence type="ECO:0000256" key="1">
    <source>
        <dbReference type="SAM" id="MobiDB-lite"/>
    </source>
</evidence>
<dbReference type="InterPro" id="IPR003103">
    <property type="entry name" value="BAG_domain"/>
</dbReference>